<dbReference type="RefSeq" id="WP_307244858.1">
    <property type="nucleotide sequence ID" value="NZ_JAUSQZ010000001.1"/>
</dbReference>
<accession>A0ABT9P6G8</accession>
<proteinExistence type="predicted"/>
<sequence length="242" mass="26363">MSRLQWHELRAENDRLRTENERLKAGADETALVEGATPTPGQWIAAYLAASAQGRRDIASAVLEQSALTRRCFEMDHENELTRLKTEAQRLREISASVTALPDGQLHVEWHGPDRDPWDWTLIRPHLLDGFIEKHNALVRELAEIAAERTAAWQAYAETTGDHSAAEALCEGCSGTGEHKRWCPRAVGKVAAVLGALADTTRDVAAMIAREDPDTALDAASIANRLEATAALATRTPTGASA</sequence>
<gene>
    <name evidence="1" type="ORF">J2S57_003811</name>
</gene>
<evidence type="ECO:0000313" key="1">
    <source>
        <dbReference type="EMBL" id="MDP9828062.1"/>
    </source>
</evidence>
<protein>
    <submittedName>
        <fullName evidence="1">Uncharacterized protein</fullName>
    </submittedName>
</protein>
<comment type="caution">
    <text evidence="1">The sequence shown here is derived from an EMBL/GenBank/DDBJ whole genome shotgun (WGS) entry which is preliminary data.</text>
</comment>
<organism evidence="1 2">
    <name type="scientific">Kineosporia succinea</name>
    <dbReference type="NCBI Taxonomy" id="84632"/>
    <lineage>
        <taxon>Bacteria</taxon>
        <taxon>Bacillati</taxon>
        <taxon>Actinomycetota</taxon>
        <taxon>Actinomycetes</taxon>
        <taxon>Kineosporiales</taxon>
        <taxon>Kineosporiaceae</taxon>
        <taxon>Kineosporia</taxon>
    </lineage>
</organism>
<reference evidence="1 2" key="1">
    <citation type="submission" date="2023-07" db="EMBL/GenBank/DDBJ databases">
        <title>Sequencing the genomes of 1000 actinobacteria strains.</title>
        <authorList>
            <person name="Klenk H.-P."/>
        </authorList>
    </citation>
    <scope>NUCLEOTIDE SEQUENCE [LARGE SCALE GENOMIC DNA]</scope>
    <source>
        <strain evidence="1 2">DSM 44388</strain>
    </source>
</reference>
<name>A0ABT9P6G8_9ACTN</name>
<dbReference type="EMBL" id="JAUSQZ010000001">
    <property type="protein sequence ID" value="MDP9828062.1"/>
    <property type="molecule type" value="Genomic_DNA"/>
</dbReference>
<dbReference type="Proteomes" id="UP001235712">
    <property type="component" value="Unassembled WGS sequence"/>
</dbReference>
<evidence type="ECO:0000313" key="2">
    <source>
        <dbReference type="Proteomes" id="UP001235712"/>
    </source>
</evidence>
<keyword evidence="2" id="KW-1185">Reference proteome</keyword>